<evidence type="ECO:0000256" key="4">
    <source>
        <dbReference type="ARBA" id="ARBA00023239"/>
    </source>
</evidence>
<evidence type="ECO:0000256" key="5">
    <source>
        <dbReference type="ARBA" id="ARBA00030497"/>
    </source>
</evidence>
<reference evidence="6" key="1">
    <citation type="submission" date="2017-04" db="EMBL/GenBank/DDBJ databases">
        <title>Population genomics of picophytoplankton unveils novel chromosome hypervariability.</title>
        <authorList>
            <consortium name="DOE Joint Genome Institute"/>
            <person name="Blanc-Mathieu R."/>
            <person name="Krasovec M."/>
            <person name="Hebrard M."/>
            <person name="Yau S."/>
            <person name="Desgranges E."/>
            <person name="Martin J."/>
            <person name="Schackwitz W."/>
            <person name="Kuo A."/>
            <person name="Salin G."/>
            <person name="Donnadieu C."/>
            <person name="Desdevises Y."/>
            <person name="Sanchez-Ferandin S."/>
            <person name="Moreau H."/>
            <person name="Rivals E."/>
            <person name="Grigoriev I.V."/>
            <person name="Grimsley N."/>
            <person name="Eyre-Walker A."/>
            <person name="Piganeau G."/>
        </authorList>
    </citation>
    <scope>NUCLEOTIDE SEQUENCE [LARGE SCALE GENOMIC DNA]</scope>
    <source>
        <strain evidence="6">RCC 1115</strain>
    </source>
</reference>
<dbReference type="EMBL" id="KZ155839">
    <property type="protein sequence ID" value="OUS42117.1"/>
    <property type="molecule type" value="Genomic_DNA"/>
</dbReference>
<dbReference type="eggNOG" id="KOG4073">
    <property type="taxonomic scope" value="Eukaryota"/>
</dbReference>
<evidence type="ECO:0000313" key="6">
    <source>
        <dbReference type="EMBL" id="OUS42117.1"/>
    </source>
</evidence>
<sequence>MRVVDARAIVRAITTLARANRRIARTHASSRATRRGSFMATCPNACSRDTPKLARDECERELTQRPLWRILERDDESLAIVRAFTSKNWSCALAFLNAVSVIAEREGHHPDVKIKNYRDVVVELSTHAIGGVSAIDFRLAKMIDDECEATYSPKWARDNGLGE</sequence>
<comment type="similarity">
    <text evidence="2">Belongs to the pterin-4-alpha-carbinolamine dehydratase family.</text>
</comment>
<dbReference type="OMA" id="FTSKNWS"/>
<gene>
    <name evidence="6" type="ORF">BE221DRAFT_187907</name>
</gene>
<evidence type="ECO:0000256" key="3">
    <source>
        <dbReference type="ARBA" id="ARBA00013252"/>
    </source>
</evidence>
<dbReference type="CDD" id="cd00488">
    <property type="entry name" value="PCD_DCoH"/>
    <property type="match status" value="1"/>
</dbReference>
<organism evidence="6">
    <name type="scientific">Ostreococcus tauri</name>
    <name type="common">Marine green alga</name>
    <dbReference type="NCBI Taxonomy" id="70448"/>
    <lineage>
        <taxon>Eukaryota</taxon>
        <taxon>Viridiplantae</taxon>
        <taxon>Chlorophyta</taxon>
        <taxon>Mamiellophyceae</taxon>
        <taxon>Mamiellales</taxon>
        <taxon>Bathycoccaceae</taxon>
        <taxon>Ostreococcus</taxon>
    </lineage>
</organism>
<dbReference type="PANTHER" id="PTHR12599:SF0">
    <property type="entry name" value="PTERIN-4-ALPHA-CARBINOLAMINE DEHYDRATASE"/>
    <property type="match status" value="1"/>
</dbReference>
<evidence type="ECO:0000256" key="1">
    <source>
        <dbReference type="ARBA" id="ARBA00001554"/>
    </source>
</evidence>
<dbReference type="InterPro" id="IPR036428">
    <property type="entry name" value="PCD_sf"/>
</dbReference>
<dbReference type="GO" id="GO:0008124">
    <property type="term" value="F:4-alpha-hydroxytetrahydrobiopterin dehydratase activity"/>
    <property type="evidence" value="ECO:0007669"/>
    <property type="project" value="UniProtKB-EC"/>
</dbReference>
<dbReference type="Pfam" id="PF01329">
    <property type="entry name" value="Pterin_4a"/>
    <property type="match status" value="1"/>
</dbReference>
<dbReference type="Proteomes" id="UP000195557">
    <property type="component" value="Unassembled WGS sequence"/>
</dbReference>
<dbReference type="KEGG" id="ota:OT_ostta02g00320"/>
<comment type="catalytic activity">
    <reaction evidence="1">
        <text>(4aS,6R)-4a-hydroxy-L-erythro-5,6,7,8-tetrahydrobiopterin = (6R)-L-erythro-6,7-dihydrobiopterin + H2O</text>
        <dbReference type="Rhea" id="RHEA:11920"/>
        <dbReference type="ChEBI" id="CHEBI:15377"/>
        <dbReference type="ChEBI" id="CHEBI:15642"/>
        <dbReference type="ChEBI" id="CHEBI:43120"/>
        <dbReference type="EC" id="4.2.1.96"/>
    </reaction>
</comment>
<protein>
    <recommendedName>
        <fullName evidence="3">4a-hydroxytetrahydrobiopterin dehydratase</fullName>
        <ecNumber evidence="3">4.2.1.96</ecNumber>
    </recommendedName>
    <alternativeName>
        <fullName evidence="5">4-alpha-hydroxy-tetrahydropterin dehydratase</fullName>
    </alternativeName>
</protein>
<dbReference type="Gene3D" id="3.30.1360.20">
    <property type="entry name" value="Transcriptional coactivator/pterin dehydratase"/>
    <property type="match status" value="1"/>
</dbReference>
<dbReference type="PANTHER" id="PTHR12599">
    <property type="entry name" value="PTERIN-4-ALPHA-CARBINOLAMINE DEHYDRATASE"/>
    <property type="match status" value="1"/>
</dbReference>
<dbReference type="OrthoDB" id="277398at2759"/>
<name>A0A1Y5I0A9_OSTTA</name>
<evidence type="ECO:0000256" key="2">
    <source>
        <dbReference type="ARBA" id="ARBA00006472"/>
    </source>
</evidence>
<dbReference type="EC" id="4.2.1.96" evidence="3"/>
<dbReference type="GO" id="GO:0006729">
    <property type="term" value="P:tetrahydrobiopterin biosynthetic process"/>
    <property type="evidence" value="ECO:0007669"/>
    <property type="project" value="InterPro"/>
</dbReference>
<dbReference type="SUPFAM" id="SSF55248">
    <property type="entry name" value="PCD-like"/>
    <property type="match status" value="1"/>
</dbReference>
<proteinExistence type="inferred from homology"/>
<dbReference type="AlphaFoldDB" id="A0A1Y5I0A9"/>
<accession>A0A1Y5I0A9</accession>
<dbReference type="RefSeq" id="XP_003074764.2">
    <property type="nucleotide sequence ID" value="XM_003074716.2"/>
</dbReference>
<keyword evidence="4" id="KW-0456">Lyase</keyword>
<dbReference type="InterPro" id="IPR001533">
    <property type="entry name" value="Pterin_deHydtase"/>
</dbReference>